<accession>A0AA39K9P0</accession>
<protein>
    <submittedName>
        <fullName evidence="1">Uncharacterized protein</fullName>
    </submittedName>
</protein>
<organism evidence="1 2">
    <name type="scientific">Armillaria tabescens</name>
    <name type="common">Ringless honey mushroom</name>
    <name type="synonym">Agaricus tabescens</name>
    <dbReference type="NCBI Taxonomy" id="1929756"/>
    <lineage>
        <taxon>Eukaryota</taxon>
        <taxon>Fungi</taxon>
        <taxon>Dikarya</taxon>
        <taxon>Basidiomycota</taxon>
        <taxon>Agaricomycotina</taxon>
        <taxon>Agaricomycetes</taxon>
        <taxon>Agaricomycetidae</taxon>
        <taxon>Agaricales</taxon>
        <taxon>Marasmiineae</taxon>
        <taxon>Physalacriaceae</taxon>
        <taxon>Desarmillaria</taxon>
    </lineage>
</organism>
<evidence type="ECO:0000313" key="2">
    <source>
        <dbReference type="Proteomes" id="UP001175211"/>
    </source>
</evidence>
<dbReference type="GeneID" id="85366069"/>
<reference evidence="1" key="1">
    <citation type="submission" date="2023-06" db="EMBL/GenBank/DDBJ databases">
        <authorList>
            <consortium name="Lawrence Berkeley National Laboratory"/>
            <person name="Ahrendt S."/>
            <person name="Sahu N."/>
            <person name="Indic B."/>
            <person name="Wong-Bajracharya J."/>
            <person name="Merenyi Z."/>
            <person name="Ke H.-M."/>
            <person name="Monk M."/>
            <person name="Kocsube S."/>
            <person name="Drula E."/>
            <person name="Lipzen A."/>
            <person name="Balint B."/>
            <person name="Henrissat B."/>
            <person name="Andreopoulos B."/>
            <person name="Martin F.M."/>
            <person name="Harder C.B."/>
            <person name="Rigling D."/>
            <person name="Ford K.L."/>
            <person name="Foster G.D."/>
            <person name="Pangilinan J."/>
            <person name="Papanicolaou A."/>
            <person name="Barry K."/>
            <person name="LaButti K."/>
            <person name="Viragh M."/>
            <person name="Koriabine M."/>
            <person name="Yan M."/>
            <person name="Riley R."/>
            <person name="Champramary S."/>
            <person name="Plett K.L."/>
            <person name="Tsai I.J."/>
            <person name="Slot J."/>
            <person name="Sipos G."/>
            <person name="Plett J."/>
            <person name="Nagy L.G."/>
            <person name="Grigoriev I.V."/>
        </authorList>
    </citation>
    <scope>NUCLEOTIDE SEQUENCE</scope>
    <source>
        <strain evidence="1">CCBAS 213</strain>
    </source>
</reference>
<keyword evidence="2" id="KW-1185">Reference proteome</keyword>
<dbReference type="EMBL" id="JAUEPS010000023">
    <property type="protein sequence ID" value="KAK0457147.1"/>
    <property type="molecule type" value="Genomic_DNA"/>
</dbReference>
<comment type="caution">
    <text evidence="1">The sequence shown here is derived from an EMBL/GenBank/DDBJ whole genome shotgun (WGS) entry which is preliminary data.</text>
</comment>
<name>A0AA39K9P0_ARMTA</name>
<dbReference type="RefSeq" id="XP_060329462.1">
    <property type="nucleotide sequence ID" value="XM_060482521.1"/>
</dbReference>
<evidence type="ECO:0000313" key="1">
    <source>
        <dbReference type="EMBL" id="KAK0457147.1"/>
    </source>
</evidence>
<gene>
    <name evidence="1" type="ORF">EV420DRAFT_542363</name>
</gene>
<sequence length="242" mass="27901">MASNFVRIAFQDHSLTLQSDNSLSHGASPELQLVLYFLQFPRVINEAFAYIISERLLDQMISLRSVAVRLLLRRIVQSRISLQTVLSAFITGLESDTLDRGIFHWARAYLFQPTNLLTVWVIYVLRDDTYNLRRLALLRRDDLDPTWTEHLKDLDTIGTYYELQTFKENHARTISDFRAFVDGDCMGDYGLSSEPGPTVTRKVLQLESLALDEDQPTVGSLRNLWQRLRRHPDIGSQKKVSV</sequence>
<dbReference type="Proteomes" id="UP001175211">
    <property type="component" value="Unassembled WGS sequence"/>
</dbReference>
<dbReference type="AlphaFoldDB" id="A0AA39K9P0"/>
<proteinExistence type="predicted"/>